<comment type="caution">
    <text evidence="2">The sequence shown here is derived from an EMBL/GenBank/DDBJ whole genome shotgun (WGS) entry which is preliminary data.</text>
</comment>
<evidence type="ECO:0000313" key="2">
    <source>
        <dbReference type="EMBL" id="KAJ1204146.1"/>
    </source>
</evidence>
<evidence type="ECO:0000256" key="1">
    <source>
        <dbReference type="SAM" id="MobiDB-lite"/>
    </source>
</evidence>
<reference evidence="2" key="1">
    <citation type="journal article" date="2022" name="bioRxiv">
        <title>Sequencing and chromosome-scale assembly of the giantPleurodeles waltlgenome.</title>
        <authorList>
            <person name="Brown T."/>
            <person name="Elewa A."/>
            <person name="Iarovenko S."/>
            <person name="Subramanian E."/>
            <person name="Araus A.J."/>
            <person name="Petzold A."/>
            <person name="Susuki M."/>
            <person name="Suzuki K.-i.T."/>
            <person name="Hayashi T."/>
            <person name="Toyoda A."/>
            <person name="Oliveira C."/>
            <person name="Osipova E."/>
            <person name="Leigh N.D."/>
            <person name="Simon A."/>
            <person name="Yun M.H."/>
        </authorList>
    </citation>
    <scope>NUCLEOTIDE SEQUENCE</scope>
    <source>
        <strain evidence="2">20211129_DDA</strain>
        <tissue evidence="2">Liver</tissue>
    </source>
</reference>
<dbReference type="EMBL" id="JANPWB010000003">
    <property type="protein sequence ID" value="KAJ1204146.1"/>
    <property type="molecule type" value="Genomic_DNA"/>
</dbReference>
<feature type="region of interest" description="Disordered" evidence="1">
    <location>
        <begin position="1"/>
        <end position="46"/>
    </location>
</feature>
<keyword evidence="3" id="KW-1185">Reference proteome</keyword>
<accession>A0AAV7VV13</accession>
<sequence length="70" mass="7797">MRFRSCHRANAAPGEQCRAQASAKDERADLDCSTRKPPGKKKMQDNGAITKAAQQKMRLVGPVMRMKPIK</sequence>
<feature type="compositionally biased region" description="Basic and acidic residues" evidence="1">
    <location>
        <begin position="23"/>
        <end position="34"/>
    </location>
</feature>
<dbReference type="Proteomes" id="UP001066276">
    <property type="component" value="Chromosome 2_1"/>
</dbReference>
<dbReference type="AlphaFoldDB" id="A0AAV7VV13"/>
<protein>
    <submittedName>
        <fullName evidence="2">Uncharacterized protein</fullName>
    </submittedName>
</protein>
<name>A0AAV7VV13_PLEWA</name>
<organism evidence="2 3">
    <name type="scientific">Pleurodeles waltl</name>
    <name type="common">Iberian ribbed newt</name>
    <dbReference type="NCBI Taxonomy" id="8319"/>
    <lineage>
        <taxon>Eukaryota</taxon>
        <taxon>Metazoa</taxon>
        <taxon>Chordata</taxon>
        <taxon>Craniata</taxon>
        <taxon>Vertebrata</taxon>
        <taxon>Euteleostomi</taxon>
        <taxon>Amphibia</taxon>
        <taxon>Batrachia</taxon>
        <taxon>Caudata</taxon>
        <taxon>Salamandroidea</taxon>
        <taxon>Salamandridae</taxon>
        <taxon>Pleurodelinae</taxon>
        <taxon>Pleurodeles</taxon>
    </lineage>
</organism>
<gene>
    <name evidence="2" type="ORF">NDU88_007927</name>
</gene>
<evidence type="ECO:0000313" key="3">
    <source>
        <dbReference type="Proteomes" id="UP001066276"/>
    </source>
</evidence>
<proteinExistence type="predicted"/>